<sequence>MSALRRFAIASLATATVGALVPAVAVSAPLPESKSAQPPKPAQISSLQQATKAVQGMSLEDKIGQLFVLFAYGPDAATPDARNTALYGVATPAEVVAKYHPGGWIYFNARDNVQNPTQLATYSNQLQTAAVKTGLHLPLTIATDQEQGVVVRIGPPATQFGGNMAHGATRDTADARTAAGITGHELKAMGIREDYAPVADVNVNALNPVIGVRSFSSDPKLVSDMVVAQVQGYQNDAGIAATAKHFPGHGDTVDDSHTALPTINHTREQWNTIDAPSFKAAIKAGIDSIMTAHIVVPSLDPSGDPATLSKPILTGVLRGELGFKGLIVTDALEMAAVRAKYGDAEVAVRAIEAGADQVLLPPAPDVQFKAVVDAVKSGRISERQINESVLRVLLMKIKNGVLFQPFVDPAKIATTVGTPASLATAQKIVDKSITLVKNNTSTLPLSKTSRSILVTGWGVTTTQSLANSLTTRGATTTVAQTGAAPTDAAIADAVTKAQANDVTVVLTQKAWDTKVTDKLAKQQKLVKDLLATGKTVIVVAVRDPYDIAYFDQAPTYLATYGYAAVSMESLTKVLYGEIAPTGKLPVDIPVAGQPQTPLYPFGHGLSW</sequence>
<dbReference type="GO" id="GO:0005975">
    <property type="term" value="P:carbohydrate metabolic process"/>
    <property type="evidence" value="ECO:0007669"/>
    <property type="project" value="InterPro"/>
</dbReference>
<dbReference type="PANTHER" id="PTHR30480:SF13">
    <property type="entry name" value="BETA-HEXOSAMINIDASE"/>
    <property type="match status" value="1"/>
</dbReference>
<evidence type="ECO:0000256" key="1">
    <source>
        <dbReference type="ARBA" id="ARBA00001231"/>
    </source>
</evidence>
<dbReference type="InterPro" id="IPR036962">
    <property type="entry name" value="Glyco_hydro_3_N_sf"/>
</dbReference>
<dbReference type="InterPro" id="IPR050226">
    <property type="entry name" value="NagZ_Beta-hexosaminidase"/>
</dbReference>
<reference evidence="9 10" key="2">
    <citation type="journal article" date="2020" name="Microbiol. Resour. Announc.">
        <title>Antarctic desert soil bacteria exhibit high novel natural product potential, evaluated through long-read genome sequencing and comparative genomics.</title>
        <authorList>
            <person name="Benaud N."/>
            <person name="Edwards R.J."/>
            <person name="Amos T.G."/>
            <person name="D'Agostino P.M."/>
            <person name="Gutierrez-Chavez C."/>
            <person name="Montgomery K."/>
            <person name="Nicetic I."/>
            <person name="Ferrari B.C."/>
        </authorList>
    </citation>
    <scope>NUCLEOTIDE SEQUENCE [LARGE SCALE GENOMIC DNA]</scope>
    <source>
        <strain evidence="9 10">SPB151</strain>
    </source>
</reference>
<evidence type="ECO:0000256" key="2">
    <source>
        <dbReference type="ARBA" id="ARBA00005336"/>
    </source>
</evidence>
<dbReference type="InterPro" id="IPR001764">
    <property type="entry name" value="Glyco_hydro_3_N"/>
</dbReference>
<protein>
    <recommendedName>
        <fullName evidence="3">beta-N-acetylhexosaminidase</fullName>
        <ecNumber evidence="3">3.2.1.52</ecNumber>
    </recommendedName>
</protein>
<dbReference type="GO" id="GO:0004563">
    <property type="term" value="F:beta-N-acetylhexosaminidase activity"/>
    <property type="evidence" value="ECO:0007669"/>
    <property type="project" value="UniProtKB-EC"/>
</dbReference>
<evidence type="ECO:0000256" key="3">
    <source>
        <dbReference type="ARBA" id="ARBA00012663"/>
    </source>
</evidence>
<dbReference type="AlphaFoldDB" id="A0A7G6WYC7"/>
<dbReference type="EC" id="3.2.1.52" evidence="3"/>
<dbReference type="Gene3D" id="3.20.20.300">
    <property type="entry name" value="Glycoside hydrolase, family 3, N-terminal domain"/>
    <property type="match status" value="1"/>
</dbReference>
<dbReference type="KEGG" id="kqi:F1D05_15075"/>
<evidence type="ECO:0000259" key="8">
    <source>
        <dbReference type="Pfam" id="PF01915"/>
    </source>
</evidence>
<dbReference type="RefSeq" id="WP_185448288.1">
    <property type="nucleotide sequence ID" value="NZ_CP043661.1"/>
</dbReference>
<keyword evidence="5" id="KW-0326">Glycosidase</keyword>
<evidence type="ECO:0000256" key="4">
    <source>
        <dbReference type="ARBA" id="ARBA00022801"/>
    </source>
</evidence>
<evidence type="ECO:0000256" key="5">
    <source>
        <dbReference type="ARBA" id="ARBA00023295"/>
    </source>
</evidence>
<feature type="signal peptide" evidence="6">
    <location>
        <begin position="1"/>
        <end position="25"/>
    </location>
</feature>
<evidence type="ECO:0000256" key="6">
    <source>
        <dbReference type="SAM" id="SignalP"/>
    </source>
</evidence>
<dbReference type="GO" id="GO:0009254">
    <property type="term" value="P:peptidoglycan turnover"/>
    <property type="evidence" value="ECO:0007669"/>
    <property type="project" value="TreeGrafter"/>
</dbReference>
<organism evidence="9 10">
    <name type="scientific">Kribbella qitaiheensis</name>
    <dbReference type="NCBI Taxonomy" id="1544730"/>
    <lineage>
        <taxon>Bacteria</taxon>
        <taxon>Bacillati</taxon>
        <taxon>Actinomycetota</taxon>
        <taxon>Actinomycetes</taxon>
        <taxon>Propionibacteriales</taxon>
        <taxon>Kribbellaceae</taxon>
        <taxon>Kribbella</taxon>
    </lineage>
</organism>
<dbReference type="SUPFAM" id="SSF51445">
    <property type="entry name" value="(Trans)glycosidases"/>
    <property type="match status" value="1"/>
</dbReference>
<proteinExistence type="inferred from homology"/>
<dbReference type="SUPFAM" id="SSF52279">
    <property type="entry name" value="Beta-D-glucan exohydrolase, C-terminal domain"/>
    <property type="match status" value="1"/>
</dbReference>
<feature type="domain" description="Glycoside hydrolase family 3 N-terminal" evidence="7">
    <location>
        <begin position="59"/>
        <end position="393"/>
    </location>
</feature>
<feature type="domain" description="Glycoside hydrolase family 3 C-terminal" evidence="8">
    <location>
        <begin position="433"/>
        <end position="607"/>
    </location>
</feature>
<reference evidence="10" key="1">
    <citation type="submission" date="2019-09" db="EMBL/GenBank/DDBJ databases">
        <title>Antimicrobial potential of Antarctic Bacteria.</title>
        <authorList>
            <person name="Benaud N."/>
            <person name="Edwards R.J."/>
            <person name="Ferrari B.C."/>
        </authorList>
    </citation>
    <scope>NUCLEOTIDE SEQUENCE [LARGE SCALE GENOMIC DNA]</scope>
    <source>
        <strain evidence="10">SPB151</strain>
    </source>
</reference>
<comment type="catalytic activity">
    <reaction evidence="1">
        <text>Hydrolysis of terminal non-reducing N-acetyl-D-hexosamine residues in N-acetyl-beta-D-hexosaminides.</text>
        <dbReference type="EC" id="3.2.1.52"/>
    </reaction>
</comment>
<dbReference type="Gene3D" id="3.40.50.1700">
    <property type="entry name" value="Glycoside hydrolase family 3 C-terminal domain"/>
    <property type="match status" value="1"/>
</dbReference>
<accession>A0A7G6WYC7</accession>
<dbReference type="Pfam" id="PF00933">
    <property type="entry name" value="Glyco_hydro_3"/>
    <property type="match status" value="1"/>
</dbReference>
<name>A0A7G6WYC7_9ACTN</name>
<evidence type="ECO:0000259" key="7">
    <source>
        <dbReference type="Pfam" id="PF00933"/>
    </source>
</evidence>
<dbReference type="Proteomes" id="UP000515563">
    <property type="component" value="Chromosome"/>
</dbReference>
<keyword evidence="6" id="KW-0732">Signal</keyword>
<dbReference type="InterPro" id="IPR002772">
    <property type="entry name" value="Glyco_hydro_3_C"/>
</dbReference>
<dbReference type="EMBL" id="CP043661">
    <property type="protein sequence ID" value="QNE18992.1"/>
    <property type="molecule type" value="Genomic_DNA"/>
</dbReference>
<dbReference type="InterPro" id="IPR017853">
    <property type="entry name" value="GH"/>
</dbReference>
<evidence type="ECO:0000313" key="9">
    <source>
        <dbReference type="EMBL" id="QNE18992.1"/>
    </source>
</evidence>
<feature type="chain" id="PRO_5028942984" description="beta-N-acetylhexosaminidase" evidence="6">
    <location>
        <begin position="26"/>
        <end position="607"/>
    </location>
</feature>
<keyword evidence="4 9" id="KW-0378">Hydrolase</keyword>
<evidence type="ECO:0000313" key="10">
    <source>
        <dbReference type="Proteomes" id="UP000515563"/>
    </source>
</evidence>
<gene>
    <name evidence="9" type="ORF">F1D05_15075</name>
</gene>
<dbReference type="FunFam" id="3.20.20.300:FF:000014">
    <property type="entry name" value="Beta-hexosaminidase, lipoprotein"/>
    <property type="match status" value="1"/>
</dbReference>
<keyword evidence="10" id="KW-1185">Reference proteome</keyword>
<comment type="similarity">
    <text evidence="2">Belongs to the glycosyl hydrolase 3 family.</text>
</comment>
<dbReference type="Pfam" id="PF01915">
    <property type="entry name" value="Glyco_hydro_3_C"/>
    <property type="match status" value="1"/>
</dbReference>
<dbReference type="InterPro" id="IPR036881">
    <property type="entry name" value="Glyco_hydro_3_C_sf"/>
</dbReference>
<dbReference type="PANTHER" id="PTHR30480">
    <property type="entry name" value="BETA-HEXOSAMINIDASE-RELATED"/>
    <property type="match status" value="1"/>
</dbReference>